<dbReference type="STRING" id="476652.DEAC_c22020"/>
<reference evidence="2 3" key="1">
    <citation type="submission" date="2015-06" db="EMBL/GenBank/DDBJ databases">
        <title>Draft genome of the moderately acidophilic sulfate reducer Candidatus Desulfosporosinus acididurans strain M1.</title>
        <authorList>
            <person name="Poehlein A."/>
            <person name="Petzsch P."/>
            <person name="Johnson B.D."/>
            <person name="Schloemann M."/>
            <person name="Daniel R."/>
            <person name="Muehling M."/>
        </authorList>
    </citation>
    <scope>NUCLEOTIDE SEQUENCE [LARGE SCALE GENOMIC DNA]</scope>
    <source>
        <strain evidence="2 3">M1</strain>
    </source>
</reference>
<dbReference type="AlphaFoldDB" id="A0A0J1FQL1"/>
<dbReference type="RefSeq" id="WP_047810078.1">
    <property type="nucleotide sequence ID" value="NZ_LDZY01000007.1"/>
</dbReference>
<keyword evidence="1" id="KW-0446">Lipid-binding</keyword>
<dbReference type="PATRIC" id="fig|476652.3.peg.2281"/>
<evidence type="ECO:0000313" key="2">
    <source>
        <dbReference type="EMBL" id="KLU65572.1"/>
    </source>
</evidence>
<dbReference type="SUPFAM" id="SSF82549">
    <property type="entry name" value="DAK1/DegV-like"/>
    <property type="match status" value="1"/>
</dbReference>
<dbReference type="GO" id="GO:0008289">
    <property type="term" value="F:lipid binding"/>
    <property type="evidence" value="ECO:0007669"/>
    <property type="project" value="UniProtKB-KW"/>
</dbReference>
<dbReference type="Gene3D" id="3.30.1180.10">
    <property type="match status" value="1"/>
</dbReference>
<keyword evidence="3" id="KW-1185">Reference proteome</keyword>
<dbReference type="NCBIfam" id="TIGR00762">
    <property type="entry name" value="DegV"/>
    <property type="match status" value="1"/>
</dbReference>
<evidence type="ECO:0000313" key="3">
    <source>
        <dbReference type="Proteomes" id="UP000036356"/>
    </source>
</evidence>
<dbReference type="InterPro" id="IPR050270">
    <property type="entry name" value="DegV_domain_contain"/>
</dbReference>
<gene>
    <name evidence="2" type="ORF">DEAC_c22020</name>
</gene>
<dbReference type="EMBL" id="LDZY01000007">
    <property type="protein sequence ID" value="KLU65572.1"/>
    <property type="molecule type" value="Genomic_DNA"/>
</dbReference>
<dbReference type="PROSITE" id="PS51482">
    <property type="entry name" value="DEGV"/>
    <property type="match status" value="1"/>
</dbReference>
<dbReference type="Proteomes" id="UP000036356">
    <property type="component" value="Unassembled WGS sequence"/>
</dbReference>
<comment type="caution">
    <text evidence="2">The sequence shown here is derived from an EMBL/GenBank/DDBJ whole genome shotgun (WGS) entry which is preliminary data.</text>
</comment>
<evidence type="ECO:0000256" key="1">
    <source>
        <dbReference type="ARBA" id="ARBA00023121"/>
    </source>
</evidence>
<dbReference type="Pfam" id="PF02645">
    <property type="entry name" value="DegV"/>
    <property type="match status" value="1"/>
</dbReference>
<dbReference type="Gene3D" id="3.40.50.10440">
    <property type="entry name" value="Dihydroxyacetone kinase, domain 1"/>
    <property type="match status" value="1"/>
</dbReference>
<dbReference type="InterPro" id="IPR003797">
    <property type="entry name" value="DegV"/>
</dbReference>
<organism evidence="2 3">
    <name type="scientific">Desulfosporosinus acididurans</name>
    <dbReference type="NCBI Taxonomy" id="476652"/>
    <lineage>
        <taxon>Bacteria</taxon>
        <taxon>Bacillati</taxon>
        <taxon>Bacillota</taxon>
        <taxon>Clostridia</taxon>
        <taxon>Eubacteriales</taxon>
        <taxon>Desulfitobacteriaceae</taxon>
        <taxon>Desulfosporosinus</taxon>
    </lineage>
</organism>
<protein>
    <submittedName>
        <fullName evidence="2">Fatty acid-binding protein</fullName>
    </submittedName>
</protein>
<dbReference type="PANTHER" id="PTHR33434">
    <property type="entry name" value="DEGV DOMAIN-CONTAINING PROTEIN DR_1986-RELATED"/>
    <property type="match status" value="1"/>
</dbReference>
<accession>A0A0J1FQL1</accession>
<dbReference type="PANTHER" id="PTHR33434:SF2">
    <property type="entry name" value="FATTY ACID-BINDING PROTEIN TM_1468"/>
    <property type="match status" value="1"/>
</dbReference>
<sequence length="277" mass="30960">MDYIVVMDSGCDLNEDIKEQIPLRIVPLSVVLGEHDFLDENVNLQNFLEEMKRTAVAPRTASPSPSGFHKWFNEADNIFVVTLSSKISSTYNNAILAQTMFLEQQGTGFIHVFDSLTASVGETLIGLKIAELIQNNLKKGEIVERVNQYIQEMRTFFLLDSLEHLIKSGRLNRFAGTVATWLSIKPILGASDEGTIDLIEKVRGSKRAFHRFLEVIGEKGEKMEDKVLGIAHCNCLDKALALKEEIQQRYSFKDVIIVEMGATISAYADEGGILVAY</sequence>
<dbReference type="InterPro" id="IPR043168">
    <property type="entry name" value="DegV_C"/>
</dbReference>
<dbReference type="Gene3D" id="2.20.28.50">
    <property type="entry name" value="degv family protein"/>
    <property type="match status" value="1"/>
</dbReference>
<proteinExistence type="predicted"/>
<name>A0A0J1FQL1_9FIRM</name>